<gene>
    <name evidence="9" type="ORF">JH395_07030</name>
    <name evidence="6" type="ORF">Lp19_3335</name>
    <name evidence="8" type="ORF">LPJSA22_01826</name>
    <name evidence="7" type="ORF">NAB2_1577</name>
    <name evidence="5" type="ORF">Nizo2260_2966</name>
</gene>
<reference evidence="9 14" key="3">
    <citation type="submission" date="2020-12" db="EMBL/GenBank/DDBJ databases">
        <title>Whole genome sequencing of Lactobacillus plantarum PC518.</title>
        <authorList>
            <person name="Guo Q."/>
        </authorList>
    </citation>
    <scope>NUCLEOTIDE SEQUENCE [LARGE SCALE GENOMIC DNA]</scope>
    <source>
        <strain evidence="9 14">PC518</strain>
    </source>
</reference>
<dbReference type="Proteomes" id="UP000076882">
    <property type="component" value="Unassembled WGS sequence"/>
</dbReference>
<dbReference type="RefSeq" id="WP_003640669.1">
    <property type="nucleotide sequence ID" value="NZ_AP018405.1"/>
</dbReference>
<feature type="domain" description="ABC transporter" evidence="3">
    <location>
        <begin position="3"/>
        <end position="228"/>
    </location>
</feature>
<dbReference type="KEGG" id="lpb:SH83_08140"/>
<organism evidence="8 13">
    <name type="scientific">Lactiplantibacillus plantarum</name>
    <name type="common">Lactobacillus plantarum</name>
    <dbReference type="NCBI Taxonomy" id="1590"/>
    <lineage>
        <taxon>Bacteria</taxon>
        <taxon>Bacillati</taxon>
        <taxon>Bacillota</taxon>
        <taxon>Bacilli</taxon>
        <taxon>Lactobacillales</taxon>
        <taxon>Lactobacillaceae</taxon>
        <taxon>Lactiplantibacillus</taxon>
    </lineage>
</organism>
<dbReference type="Gene3D" id="3.40.50.300">
    <property type="entry name" value="P-loop containing nucleotide triphosphate hydrolases"/>
    <property type="match status" value="1"/>
</dbReference>
<evidence type="ECO:0000313" key="8">
    <source>
        <dbReference type="EMBL" id="ODO61847.1"/>
    </source>
</evidence>
<dbReference type="PROSITE" id="PS00211">
    <property type="entry name" value="ABC_TRANSPORTER_1"/>
    <property type="match status" value="1"/>
</dbReference>
<evidence type="ECO:0000259" key="3">
    <source>
        <dbReference type="PROSITE" id="PS50893"/>
    </source>
</evidence>
<keyword evidence="2 8" id="KW-0067">ATP-binding</keyword>
<evidence type="ECO:0000313" key="9">
    <source>
        <dbReference type="EMBL" id="QQM62279.1"/>
    </source>
</evidence>
<accession>A0A0M3UQJ2</accession>
<dbReference type="InterPro" id="IPR017871">
    <property type="entry name" value="ABC_transporter-like_CS"/>
</dbReference>
<dbReference type="Proteomes" id="UP000076989">
    <property type="component" value="Unassembled WGS sequence"/>
</dbReference>
<sequence>MSIQVKALSKRIDNREILRGITFTWQPGRIVGLVGRNGVGKTTLFRTMADHYLADEGELVIEGQSTLQQPYCRQKLFYIDTQRHFFGGQRLRQIITTYALAYDDFDQSQLTALLAAEHLSTKSYYQRLSKGQQMLFQILLALASHVPYIILDEPFDGLDIIVRERIVAYMVEEVAEHGVSFLISSHNLDELDGLCDQVLFLQHHELVADYDLESLRATARKFQLVFADKHIPAVVKEHGQLIKVYGRVLEVYFADYTPTIETALQQNQPLMMAVQPLTITDVFRVKLGDRQAVWGGV</sequence>
<dbReference type="PROSITE" id="PS50893">
    <property type="entry name" value="ABC_TRANSPORTER_2"/>
    <property type="match status" value="1"/>
</dbReference>
<dbReference type="PANTHER" id="PTHR43158">
    <property type="entry name" value="SKFA PEPTIDE EXPORT ATP-BINDING PROTEIN SKFE"/>
    <property type="match status" value="1"/>
</dbReference>
<dbReference type="GO" id="GO:0005524">
    <property type="term" value="F:ATP binding"/>
    <property type="evidence" value="ECO:0007669"/>
    <property type="project" value="UniProtKB-KW"/>
</dbReference>
<dbReference type="SUPFAM" id="SSF52540">
    <property type="entry name" value="P-loop containing nucleoside triphosphate hydrolases"/>
    <property type="match status" value="1"/>
</dbReference>
<dbReference type="InterPro" id="IPR003439">
    <property type="entry name" value="ABC_transporter-like_ATP-bd"/>
</dbReference>
<evidence type="ECO:0000313" key="11">
    <source>
        <dbReference type="Proteomes" id="UP000076882"/>
    </source>
</evidence>
<proteinExistence type="predicted"/>
<evidence type="ECO:0000259" key="4">
    <source>
        <dbReference type="PROSITE" id="PS51065"/>
    </source>
</evidence>
<dbReference type="EMBL" id="LUXM01000040">
    <property type="protein sequence ID" value="KZU92049.1"/>
    <property type="molecule type" value="Genomic_DNA"/>
</dbReference>
<dbReference type="Proteomes" id="UP000094892">
    <property type="component" value="Unassembled WGS sequence"/>
</dbReference>
<protein>
    <submittedName>
        <fullName evidence="5">ABC transporter ATP-binding protein</fullName>
    </submittedName>
    <submittedName>
        <fullName evidence="8">Sulfate/thiosulfate import ATP-binding protein CysA</fullName>
    </submittedName>
</protein>
<dbReference type="AlphaFoldDB" id="A0A0M3UQJ2"/>
<feature type="domain" description="NHR" evidence="4">
    <location>
        <begin position="234"/>
        <end position="297"/>
    </location>
</feature>
<dbReference type="PROSITE" id="PS51065">
    <property type="entry name" value="NHR"/>
    <property type="match status" value="1"/>
</dbReference>
<dbReference type="GeneID" id="77218309"/>
<evidence type="ECO:0000313" key="14">
    <source>
        <dbReference type="Proteomes" id="UP000595466"/>
    </source>
</evidence>
<evidence type="ECO:0000313" key="7">
    <source>
        <dbReference type="EMBL" id="KZV03075.1"/>
    </source>
</evidence>
<reference evidence="10 11" key="1">
    <citation type="submission" date="2016-03" db="EMBL/GenBank/DDBJ databases">
        <title>Comparative genomics of 54 Lactobacillus plantarum strains reveals genomic uncoupling from niche constraints.</title>
        <authorList>
            <person name="Martino M.E."/>
        </authorList>
    </citation>
    <scope>NUCLEOTIDE SEQUENCE [LARGE SCALE GENOMIC DNA]</scope>
    <source>
        <strain evidence="6 11">19.1</strain>
        <strain evidence="7 10">NAB2</strain>
        <strain evidence="5 12">Nizo2260</strain>
    </source>
</reference>
<keyword evidence="1" id="KW-0547">Nucleotide-binding</keyword>
<dbReference type="InterPro" id="IPR006573">
    <property type="entry name" value="NHR_dom"/>
</dbReference>
<dbReference type="Pfam" id="PF00005">
    <property type="entry name" value="ABC_tran"/>
    <property type="match status" value="1"/>
</dbReference>
<evidence type="ECO:0000313" key="13">
    <source>
        <dbReference type="Proteomes" id="UP000094892"/>
    </source>
</evidence>
<dbReference type="CDD" id="cd03230">
    <property type="entry name" value="ABC_DR_subfamily_A"/>
    <property type="match status" value="1"/>
</dbReference>
<evidence type="ECO:0000313" key="6">
    <source>
        <dbReference type="EMBL" id="KZU92049.1"/>
    </source>
</evidence>
<dbReference type="EMBL" id="LUXO01000027">
    <property type="protein sequence ID" value="KZV03075.1"/>
    <property type="molecule type" value="Genomic_DNA"/>
</dbReference>
<dbReference type="GO" id="GO:0016887">
    <property type="term" value="F:ATP hydrolysis activity"/>
    <property type="evidence" value="ECO:0007669"/>
    <property type="project" value="InterPro"/>
</dbReference>
<dbReference type="Proteomes" id="UP000076872">
    <property type="component" value="Unassembled WGS sequence"/>
</dbReference>
<dbReference type="PANTHER" id="PTHR43158:SF10">
    <property type="entry name" value="ABC TRANSPORTER ATP-BINDING PROTEIN YTRB"/>
    <property type="match status" value="1"/>
</dbReference>
<reference evidence="8 13" key="2">
    <citation type="submission" date="2016-08" db="EMBL/GenBank/DDBJ databases">
        <title>Genome sequencing of Lactobacillus plantarum JSA22, isolated from fermented soybean paste.</title>
        <authorList>
            <person name="Choi H.S."/>
        </authorList>
    </citation>
    <scope>NUCLEOTIDE SEQUENCE [LARGE SCALE GENOMIC DNA]</scope>
    <source>
        <strain evidence="8 13">JSA22</strain>
    </source>
</reference>
<dbReference type="EMBL" id="MCOL01000001">
    <property type="protein sequence ID" value="ODO61847.1"/>
    <property type="molecule type" value="Genomic_DNA"/>
</dbReference>
<dbReference type="Proteomes" id="UP000595466">
    <property type="component" value="Chromosome"/>
</dbReference>
<evidence type="ECO:0000256" key="2">
    <source>
        <dbReference type="ARBA" id="ARBA00022840"/>
    </source>
</evidence>
<evidence type="ECO:0000313" key="10">
    <source>
        <dbReference type="Proteomes" id="UP000076872"/>
    </source>
</evidence>
<dbReference type="SMART" id="SM00382">
    <property type="entry name" value="AAA"/>
    <property type="match status" value="1"/>
</dbReference>
<dbReference type="InterPro" id="IPR003593">
    <property type="entry name" value="AAA+_ATPase"/>
</dbReference>
<dbReference type="InterPro" id="IPR027417">
    <property type="entry name" value="P-loop_NTPase"/>
</dbReference>
<evidence type="ECO:0000313" key="5">
    <source>
        <dbReference type="EMBL" id="KZU01538.1"/>
    </source>
</evidence>
<dbReference type="EMBL" id="LUWI01000038">
    <property type="protein sequence ID" value="KZU01538.1"/>
    <property type="molecule type" value="Genomic_DNA"/>
</dbReference>
<dbReference type="EMBL" id="CP066817">
    <property type="protein sequence ID" value="QQM62279.1"/>
    <property type="molecule type" value="Genomic_DNA"/>
</dbReference>
<evidence type="ECO:0000313" key="12">
    <source>
        <dbReference type="Proteomes" id="UP000076989"/>
    </source>
</evidence>
<name>A0A0M3UQJ2_LACPN</name>
<evidence type="ECO:0000256" key="1">
    <source>
        <dbReference type="ARBA" id="ARBA00022741"/>
    </source>
</evidence>
<dbReference type="PATRIC" id="fig|1590.142.peg.1809"/>